<organism evidence="1 2">
    <name type="scientific">Pseudomonas eucalypticola</name>
    <dbReference type="NCBI Taxonomy" id="2599595"/>
    <lineage>
        <taxon>Bacteria</taxon>
        <taxon>Pseudomonadati</taxon>
        <taxon>Pseudomonadota</taxon>
        <taxon>Gammaproteobacteria</taxon>
        <taxon>Pseudomonadales</taxon>
        <taxon>Pseudomonadaceae</taxon>
        <taxon>Pseudomonas</taxon>
    </lineage>
</organism>
<evidence type="ECO:0000313" key="2">
    <source>
        <dbReference type="Proteomes" id="UP000509568"/>
    </source>
</evidence>
<dbReference type="Gene3D" id="1.10.3210.10">
    <property type="entry name" value="Hypothetical protein af1432"/>
    <property type="match status" value="1"/>
</dbReference>
<proteinExistence type="predicted"/>
<keyword evidence="2" id="KW-1185">Reference proteome</keyword>
<sequence length="165" mass="18441">MARHADCLGSDLHGYRNHVYRVVNLCCLQAPLTPAQQEQVVIAAAFHDLGIWTARTFDYLAPSRQLATAFLAEHGQPAWAHDVLPMIDDHHRISATGAPDQLPEIFRRADCIDVSLGLITFGLDRAQVRAVRRAFPNAGFHRRLVALSAKRLLTHPLDPLPMLKR</sequence>
<reference evidence="1 2" key="1">
    <citation type="submission" date="2020-06" db="EMBL/GenBank/DDBJ databases">
        <title>Pseudomonas eucalypticola sp. nov., an endophyte of Eucalyptus dunnii leaves with biocontrol ability of eucalyptus leaf blight.</title>
        <authorList>
            <person name="Liu Y."/>
            <person name="Song Z."/>
            <person name="Zeng H."/>
            <person name="Lu M."/>
            <person name="Wang X."/>
            <person name="Lian X."/>
            <person name="Zhang Q."/>
        </authorList>
    </citation>
    <scope>NUCLEOTIDE SEQUENCE [LARGE SCALE GENOMIC DNA]</scope>
    <source>
        <strain evidence="1 2">NP-1</strain>
    </source>
</reference>
<protein>
    <recommendedName>
        <fullName evidence="3">HD domain-containing protein</fullName>
    </recommendedName>
</protein>
<dbReference type="KEGG" id="pez:HWQ56_13475"/>
<dbReference type="Proteomes" id="UP000509568">
    <property type="component" value="Chromosome"/>
</dbReference>
<dbReference type="AlphaFoldDB" id="A0A7D5DBA9"/>
<dbReference type="EMBL" id="CP056030">
    <property type="protein sequence ID" value="QKZ07680.1"/>
    <property type="molecule type" value="Genomic_DNA"/>
</dbReference>
<accession>A0A7D5DBA9</accession>
<name>A0A7D5DBA9_9PSED</name>
<dbReference type="SUPFAM" id="SSF109604">
    <property type="entry name" value="HD-domain/PDEase-like"/>
    <property type="match status" value="1"/>
</dbReference>
<gene>
    <name evidence="1" type="ORF">HWQ56_13475</name>
</gene>
<evidence type="ECO:0000313" key="1">
    <source>
        <dbReference type="EMBL" id="QKZ07680.1"/>
    </source>
</evidence>
<evidence type="ECO:0008006" key="3">
    <source>
        <dbReference type="Google" id="ProtNLM"/>
    </source>
</evidence>